<name>A0A6P8IEZ4_ACTTE</name>
<dbReference type="InterPro" id="IPR009097">
    <property type="entry name" value="Cyclic_Pdiesterase"/>
</dbReference>
<dbReference type="Gene3D" id="3.30.1370.10">
    <property type="entry name" value="K Homology domain, type 1"/>
    <property type="match status" value="1"/>
</dbReference>
<dbReference type="InterPro" id="IPR009210">
    <property type="entry name" value="ASCC1"/>
</dbReference>
<dbReference type="InParanoid" id="A0A6P8IEZ4"/>
<dbReference type="PANTHER" id="PTHR13360">
    <property type="entry name" value="ACTIVATING SIGNAL COINTEGRATOR 1 COMPLEX SUBUNIT 1"/>
    <property type="match status" value="1"/>
</dbReference>
<gene>
    <name evidence="4" type="primary">LOC116300311</name>
</gene>
<evidence type="ECO:0000259" key="2">
    <source>
        <dbReference type="SMART" id="SM00322"/>
    </source>
</evidence>
<dbReference type="Gene3D" id="3.90.1140.10">
    <property type="entry name" value="Cyclic phosphodiesterase"/>
    <property type="match status" value="1"/>
</dbReference>
<dbReference type="Pfam" id="PF00013">
    <property type="entry name" value="KH_1"/>
    <property type="match status" value="1"/>
</dbReference>
<reference evidence="4" key="1">
    <citation type="submission" date="2025-08" db="UniProtKB">
        <authorList>
            <consortium name="RefSeq"/>
        </authorList>
    </citation>
    <scope>IDENTIFICATION</scope>
    <source>
        <tissue evidence="4">Tentacle</tissue>
    </source>
</reference>
<keyword evidence="1" id="KW-0694">RNA-binding</keyword>
<dbReference type="PANTHER" id="PTHR13360:SF1">
    <property type="entry name" value="ACTIVATING SIGNAL COINTEGRATOR 1 COMPLEX SUBUNIT 1"/>
    <property type="match status" value="1"/>
</dbReference>
<dbReference type="GO" id="GO:0003723">
    <property type="term" value="F:RNA binding"/>
    <property type="evidence" value="ECO:0007669"/>
    <property type="project" value="UniProtKB-UniRule"/>
</dbReference>
<dbReference type="SUPFAM" id="SSF55144">
    <property type="entry name" value="LigT-like"/>
    <property type="match status" value="1"/>
</dbReference>
<dbReference type="FunCoup" id="A0A6P8IEZ4">
    <property type="interactions" value="879"/>
</dbReference>
<dbReference type="InterPro" id="IPR004088">
    <property type="entry name" value="KH_dom_type_1"/>
</dbReference>
<evidence type="ECO:0000313" key="3">
    <source>
        <dbReference type="Proteomes" id="UP000515163"/>
    </source>
</evidence>
<evidence type="ECO:0000256" key="1">
    <source>
        <dbReference type="PROSITE-ProRule" id="PRU00117"/>
    </source>
</evidence>
<dbReference type="AlphaFoldDB" id="A0A6P8IEZ4"/>
<dbReference type="InterPro" id="IPR047538">
    <property type="entry name" value="KH-I_ASCC1"/>
</dbReference>
<dbReference type="GO" id="GO:0006307">
    <property type="term" value="P:DNA alkylation repair"/>
    <property type="evidence" value="ECO:0007669"/>
    <property type="project" value="InterPro"/>
</dbReference>
<keyword evidence="3" id="KW-1185">Reference proteome</keyword>
<dbReference type="InterPro" id="IPR004087">
    <property type="entry name" value="KH_dom"/>
</dbReference>
<dbReference type="PROSITE" id="PS50084">
    <property type="entry name" value="KH_TYPE_1"/>
    <property type="match status" value="1"/>
</dbReference>
<dbReference type="PIRSF" id="PIRSF027019">
    <property type="entry name" value="Euk_LigT"/>
    <property type="match status" value="1"/>
</dbReference>
<dbReference type="KEGG" id="aten:116300311"/>
<protein>
    <submittedName>
        <fullName evidence="4">Activating signal cointegrator 1 complex subunit 1-like isoform X1</fullName>
    </submittedName>
</protein>
<dbReference type="RefSeq" id="XP_031565010.1">
    <property type="nucleotide sequence ID" value="XM_031709150.1"/>
</dbReference>
<dbReference type="GO" id="GO:0006355">
    <property type="term" value="P:regulation of DNA-templated transcription"/>
    <property type="evidence" value="ECO:0007669"/>
    <property type="project" value="TreeGrafter"/>
</dbReference>
<dbReference type="OrthoDB" id="277832at2759"/>
<dbReference type="CDD" id="cd22419">
    <property type="entry name" value="KH-I_ASCC1"/>
    <property type="match status" value="1"/>
</dbReference>
<organism evidence="3 4">
    <name type="scientific">Actinia tenebrosa</name>
    <name type="common">Australian red waratah sea anemone</name>
    <dbReference type="NCBI Taxonomy" id="6105"/>
    <lineage>
        <taxon>Eukaryota</taxon>
        <taxon>Metazoa</taxon>
        <taxon>Cnidaria</taxon>
        <taxon>Anthozoa</taxon>
        <taxon>Hexacorallia</taxon>
        <taxon>Actiniaria</taxon>
        <taxon>Actiniidae</taxon>
        <taxon>Actinia</taxon>
    </lineage>
</organism>
<dbReference type="GeneID" id="116300311"/>
<dbReference type="Pfam" id="PF10469">
    <property type="entry name" value="AKAP7_NLS"/>
    <property type="match status" value="1"/>
</dbReference>
<dbReference type="SUPFAM" id="SSF54791">
    <property type="entry name" value="Eukaryotic type KH-domain (KH-domain type I)"/>
    <property type="match status" value="1"/>
</dbReference>
<dbReference type="InterPro" id="IPR019510">
    <property type="entry name" value="AKAP7-like_phosphoesterase"/>
</dbReference>
<accession>A0A6P8IEZ4</accession>
<dbReference type="Proteomes" id="UP000515163">
    <property type="component" value="Unplaced"/>
</dbReference>
<dbReference type="SMART" id="SM00322">
    <property type="entry name" value="KH"/>
    <property type="match status" value="1"/>
</dbReference>
<dbReference type="GO" id="GO:0005634">
    <property type="term" value="C:nucleus"/>
    <property type="evidence" value="ECO:0007669"/>
    <property type="project" value="TreeGrafter"/>
</dbReference>
<evidence type="ECO:0000313" key="4">
    <source>
        <dbReference type="RefSeq" id="XP_031565010.1"/>
    </source>
</evidence>
<sequence>MDVLRPPVVWIKGRCYRKLPFEQNSSETNENSTPYYEQDEMNYEDETCDASDVVEETKSGFRTVMDTPSALFKFVIGRKAETKKKIEMETDTRLFIPSQGQAGDIVITGPSRSGVLSARRQVEVIAESSRQKCSFTHFLSFPLYFDELATKAEEFKESVLQKFSQTQGIHPSIFQKPCKLHLTIGMLVLLNQEEVDNAAQFLSSCYKDLIRECLHDKPISIKLEGLEIMNDDPSSVSVLYARVNELDGKQRLQHLADSIVQRFVDHGIMQHEYDKVKLHATVMNSSMHSDLEEIARRNNGRKNYEFNKMRRKYAFDAREILQVFEDINFGQYHLKEIHISERGKYDEHGRYYCAASVSLP</sequence>
<feature type="domain" description="K Homology" evidence="2">
    <location>
        <begin position="59"/>
        <end position="127"/>
    </location>
</feature>
<proteinExistence type="predicted"/>
<dbReference type="InterPro" id="IPR036612">
    <property type="entry name" value="KH_dom_type_1_sf"/>
</dbReference>